<dbReference type="GO" id="GO:0016301">
    <property type="term" value="F:kinase activity"/>
    <property type="evidence" value="ECO:0007669"/>
    <property type="project" value="UniProtKB-KW"/>
</dbReference>
<dbReference type="PANTHER" id="PTHR43071">
    <property type="entry name" value="2-AMINO-4-HYDROXY-6-HYDROXYMETHYLDIHYDROPTERIDINE PYROPHOSPHOKINASE"/>
    <property type="match status" value="1"/>
</dbReference>
<dbReference type="GO" id="GO:0046654">
    <property type="term" value="P:tetrahydrofolate biosynthetic process"/>
    <property type="evidence" value="ECO:0007669"/>
    <property type="project" value="UniProtKB-UniPathway"/>
</dbReference>
<evidence type="ECO:0000256" key="1">
    <source>
        <dbReference type="ARBA" id="ARBA00000198"/>
    </source>
</evidence>
<organism evidence="10 11">
    <name type="scientific">Naasia lichenicola</name>
    <dbReference type="NCBI Taxonomy" id="2565933"/>
    <lineage>
        <taxon>Bacteria</taxon>
        <taxon>Bacillati</taxon>
        <taxon>Actinomycetota</taxon>
        <taxon>Actinomycetes</taxon>
        <taxon>Micrococcales</taxon>
        <taxon>Microbacteriaceae</taxon>
        <taxon>Naasia</taxon>
    </lineage>
</organism>
<gene>
    <name evidence="10" type="primary">folK</name>
    <name evidence="10" type="ORF">E6C64_14930</name>
</gene>
<comment type="pathway">
    <text evidence="2">Cofactor biosynthesis; tetrahydrofolate biosynthesis; 2-amino-4-hydroxy-6-hydroxymethyl-7,8-dihydropteridine diphosphate from 7,8-dihydroneopterin triphosphate: step 4/4.</text>
</comment>
<evidence type="ECO:0000313" key="10">
    <source>
        <dbReference type="EMBL" id="THG29936.1"/>
    </source>
</evidence>
<keyword evidence="8" id="KW-0289">Folate biosynthesis</keyword>
<keyword evidence="11" id="KW-1185">Reference proteome</keyword>
<dbReference type="Gene3D" id="3.30.70.560">
    <property type="entry name" value="7,8-Dihydro-6-hydroxymethylpterin-pyrophosphokinase HPPK"/>
    <property type="match status" value="1"/>
</dbReference>
<dbReference type="InterPro" id="IPR035907">
    <property type="entry name" value="Hppk_sf"/>
</dbReference>
<evidence type="ECO:0000256" key="6">
    <source>
        <dbReference type="ARBA" id="ARBA00022777"/>
    </source>
</evidence>
<dbReference type="SUPFAM" id="SSF55083">
    <property type="entry name" value="6-hydroxymethyl-7,8-dihydropterin pyrophosphokinase, HPPK"/>
    <property type="match status" value="1"/>
</dbReference>
<dbReference type="AlphaFoldDB" id="A0A4S4FL71"/>
<dbReference type="GO" id="GO:0003848">
    <property type="term" value="F:2-amino-4-hydroxy-6-hydroxymethyldihydropteridine diphosphokinase activity"/>
    <property type="evidence" value="ECO:0007669"/>
    <property type="project" value="UniProtKB-EC"/>
</dbReference>
<dbReference type="PANTHER" id="PTHR43071:SF1">
    <property type="entry name" value="2-AMINO-4-HYDROXY-6-HYDROXYMETHYLDIHYDROPTERIDINE PYROPHOSPHOKINASE"/>
    <property type="match status" value="1"/>
</dbReference>
<dbReference type="GO" id="GO:0046656">
    <property type="term" value="P:folic acid biosynthetic process"/>
    <property type="evidence" value="ECO:0007669"/>
    <property type="project" value="UniProtKB-KW"/>
</dbReference>
<evidence type="ECO:0000256" key="3">
    <source>
        <dbReference type="ARBA" id="ARBA00013253"/>
    </source>
</evidence>
<evidence type="ECO:0000256" key="8">
    <source>
        <dbReference type="ARBA" id="ARBA00022909"/>
    </source>
</evidence>
<dbReference type="Proteomes" id="UP000309133">
    <property type="component" value="Unassembled WGS sequence"/>
</dbReference>
<dbReference type="EC" id="2.7.6.3" evidence="3"/>
<dbReference type="NCBIfam" id="TIGR01498">
    <property type="entry name" value="folK"/>
    <property type="match status" value="1"/>
</dbReference>
<comment type="caution">
    <text evidence="10">The sequence shown here is derived from an EMBL/GenBank/DDBJ whole genome shotgun (WGS) entry which is preliminary data.</text>
</comment>
<evidence type="ECO:0000256" key="7">
    <source>
        <dbReference type="ARBA" id="ARBA00022840"/>
    </source>
</evidence>
<comment type="catalytic activity">
    <reaction evidence="1">
        <text>6-hydroxymethyl-7,8-dihydropterin + ATP = (7,8-dihydropterin-6-yl)methyl diphosphate + AMP + H(+)</text>
        <dbReference type="Rhea" id="RHEA:11412"/>
        <dbReference type="ChEBI" id="CHEBI:15378"/>
        <dbReference type="ChEBI" id="CHEBI:30616"/>
        <dbReference type="ChEBI" id="CHEBI:44841"/>
        <dbReference type="ChEBI" id="CHEBI:72950"/>
        <dbReference type="ChEBI" id="CHEBI:456215"/>
        <dbReference type="EC" id="2.7.6.3"/>
    </reaction>
</comment>
<dbReference type="RefSeq" id="WP_136428265.1">
    <property type="nucleotide sequence ID" value="NZ_SSSM01000005.1"/>
</dbReference>
<accession>A0A4S4FL71</accession>
<keyword evidence="5" id="KW-0547">Nucleotide-binding</keyword>
<dbReference type="GO" id="GO:0005524">
    <property type="term" value="F:ATP binding"/>
    <property type="evidence" value="ECO:0007669"/>
    <property type="project" value="UniProtKB-KW"/>
</dbReference>
<keyword evidence="7" id="KW-0067">ATP-binding</keyword>
<dbReference type="EMBL" id="SSSM01000005">
    <property type="protein sequence ID" value="THG29936.1"/>
    <property type="molecule type" value="Genomic_DNA"/>
</dbReference>
<dbReference type="UniPathway" id="UPA00077">
    <property type="reaction ID" value="UER00155"/>
</dbReference>
<evidence type="ECO:0000313" key="11">
    <source>
        <dbReference type="Proteomes" id="UP000309133"/>
    </source>
</evidence>
<dbReference type="CDD" id="cd00483">
    <property type="entry name" value="HPPK"/>
    <property type="match status" value="1"/>
</dbReference>
<protein>
    <recommendedName>
        <fullName evidence="3">2-amino-4-hydroxy-6-hydroxymethyldihydropteridine diphosphokinase</fullName>
        <ecNumber evidence="3">2.7.6.3</ecNumber>
    </recommendedName>
</protein>
<dbReference type="Pfam" id="PF01288">
    <property type="entry name" value="HPPK"/>
    <property type="match status" value="1"/>
</dbReference>
<feature type="domain" description="7,8-dihydro-6-hydroxymethylpterin-pyrophosphokinase" evidence="9">
    <location>
        <begin position="20"/>
        <end position="152"/>
    </location>
</feature>
<keyword evidence="4 10" id="KW-0808">Transferase</keyword>
<dbReference type="OrthoDB" id="9808041at2"/>
<evidence type="ECO:0000256" key="4">
    <source>
        <dbReference type="ARBA" id="ARBA00022679"/>
    </source>
</evidence>
<name>A0A4S4FL71_9MICO</name>
<proteinExistence type="predicted"/>
<dbReference type="InterPro" id="IPR000550">
    <property type="entry name" value="Hppk"/>
</dbReference>
<sequence length="173" mass="18611">MTQDAQADGDAGAAAVHCAVVAFGSNLGVREAILSTAADELRALPDTESVVLSSILESVAIKPSGPDPSAPPYLNAVALVRTTAGRDDFFRSLGRIEQSLGRVRVERWGDRTLDLDLIDFDGEPLETADLTLPHPRAYERLFVLEPWLELDPQAELLGHGPVDELVSRLRAAS</sequence>
<reference evidence="10 11" key="1">
    <citation type="submission" date="2019-04" db="EMBL/GenBank/DDBJ databases">
        <authorList>
            <person name="Jiang L."/>
        </authorList>
    </citation>
    <scope>NUCLEOTIDE SEQUENCE [LARGE SCALE GENOMIC DNA]</scope>
    <source>
        <strain evidence="10 11">YIM 131853</strain>
    </source>
</reference>
<keyword evidence="6 10" id="KW-0418">Kinase</keyword>
<evidence type="ECO:0000259" key="9">
    <source>
        <dbReference type="Pfam" id="PF01288"/>
    </source>
</evidence>
<evidence type="ECO:0000256" key="5">
    <source>
        <dbReference type="ARBA" id="ARBA00022741"/>
    </source>
</evidence>
<evidence type="ECO:0000256" key="2">
    <source>
        <dbReference type="ARBA" id="ARBA00005051"/>
    </source>
</evidence>